<dbReference type="Pfam" id="PF10319">
    <property type="entry name" value="7TM_GPCR_Srj"/>
    <property type="match status" value="1"/>
</dbReference>
<dbReference type="ExpressionAtlas" id="A0A0M9JJ79">
    <property type="expression patterns" value="baseline"/>
</dbReference>
<dbReference type="AGR" id="WB:WBGene00005606"/>
<dbReference type="InParanoid" id="A0A0M9JJ79"/>
<keyword evidence="2" id="KW-0675">Receptor</keyword>
<keyword evidence="3" id="KW-1185">Reference proteome</keyword>
<dbReference type="InterPro" id="IPR019423">
    <property type="entry name" value="7TM_GPCR_serpentine_rcpt_Srj"/>
</dbReference>
<feature type="transmembrane region" description="Helical" evidence="1">
    <location>
        <begin position="246"/>
        <end position="270"/>
    </location>
</feature>
<dbReference type="KEGG" id="cel:CELE_R05D8.2"/>
<feature type="transmembrane region" description="Helical" evidence="1">
    <location>
        <begin position="6"/>
        <end position="30"/>
    </location>
</feature>
<protein>
    <submittedName>
        <fullName evidence="2">Serpentine Receptor, class J</fullName>
    </submittedName>
</protein>
<gene>
    <name evidence="2 4" type="primary">srj-18</name>
    <name evidence="2" type="ORF">CELE_R05D8.2</name>
    <name evidence="4" type="ORF">R05D8.2</name>
</gene>
<dbReference type="GeneID" id="191938"/>
<feature type="transmembrane region" description="Helical" evidence="1">
    <location>
        <begin position="88"/>
        <end position="106"/>
    </location>
</feature>
<proteinExistence type="predicted"/>
<dbReference type="WormBase" id="R05D8.2b">
    <property type="protein sequence ID" value="CE51138"/>
    <property type="gene ID" value="WBGene00005606"/>
    <property type="gene designation" value="srj-18"/>
</dbReference>
<feature type="transmembrane region" description="Helical" evidence="1">
    <location>
        <begin position="197"/>
        <end position="218"/>
    </location>
</feature>
<dbReference type="Proteomes" id="UP000001940">
    <property type="component" value="Chromosome V"/>
</dbReference>
<evidence type="ECO:0000313" key="2">
    <source>
        <dbReference type="EMBL" id="CUR30046.1"/>
    </source>
</evidence>
<dbReference type="PANTHER" id="PTHR45907:SF9">
    <property type="entry name" value="SERPENTINE RECEPTOR, CLASS J"/>
    <property type="match status" value="1"/>
</dbReference>
<dbReference type="FunCoup" id="A0A0M9JJ79">
    <property type="interactions" value="7"/>
</dbReference>
<reference evidence="2 3" key="1">
    <citation type="journal article" date="1998" name="Science">
        <title>Genome sequence of the nematode C. elegans: a platform for investigating biology.</title>
        <authorList>
            <consortium name="The C. elegans sequencing consortium"/>
            <person name="Sulson J.E."/>
            <person name="Waterston R."/>
        </authorList>
    </citation>
    <scope>NUCLEOTIDE SEQUENCE [LARGE SCALE GENOMIC DNA]</scope>
    <source>
        <strain evidence="2 3">Bristol N2</strain>
    </source>
</reference>
<evidence type="ECO:0000313" key="4">
    <source>
        <dbReference type="WormBase" id="R05D8.2b"/>
    </source>
</evidence>
<keyword evidence="1" id="KW-0812">Transmembrane</keyword>
<evidence type="ECO:0000313" key="3">
    <source>
        <dbReference type="Proteomes" id="UP000001940"/>
    </source>
</evidence>
<keyword evidence="1" id="KW-1133">Transmembrane helix</keyword>
<dbReference type="Bgee" id="WBGene00005606">
    <property type="expression patterns" value="Expressed in embryo and 1 other cell type or tissue"/>
</dbReference>
<dbReference type="EMBL" id="BX284605">
    <property type="protein sequence ID" value="CUR30046.1"/>
    <property type="molecule type" value="Genomic_DNA"/>
</dbReference>
<dbReference type="PANTHER" id="PTHR45907">
    <property type="entry name" value="SERPENTINE RECEPTOR, CLASS J"/>
    <property type="match status" value="1"/>
</dbReference>
<dbReference type="OrthoDB" id="5831622at2759"/>
<organism evidence="2 3">
    <name type="scientific">Caenorhabditis elegans</name>
    <dbReference type="NCBI Taxonomy" id="6239"/>
    <lineage>
        <taxon>Eukaryota</taxon>
        <taxon>Metazoa</taxon>
        <taxon>Ecdysozoa</taxon>
        <taxon>Nematoda</taxon>
        <taxon>Chromadorea</taxon>
        <taxon>Rhabditida</taxon>
        <taxon>Rhabditina</taxon>
        <taxon>Rhabditomorpha</taxon>
        <taxon>Rhabditoidea</taxon>
        <taxon>Rhabditidae</taxon>
        <taxon>Peloderinae</taxon>
        <taxon>Caenorhabditis</taxon>
    </lineage>
</organism>
<dbReference type="RefSeq" id="NP_001303747.1">
    <property type="nucleotide sequence ID" value="NM_001316818.1"/>
</dbReference>
<dbReference type="AlphaFoldDB" id="A0A0M9JJ79"/>
<sequence>MFINWAHFIIPKITFILSFIANPVFVYLIRTEKVIQFGDYRYLLYFFAIFNLTASVVDILIPACVYSYRYAAVFFIVDSVFSERSNFAPTLISLRCAFIAGTYGILNIHFIFRYNVLKNTSFVSHYFMPYGLILSIFLVIFHIGLWTFVVEPTMYSSDESRNYVRQAFQEEYGVDVNTISTKIAVYAEASSGIVFRAWIGTGVVTVIASYSMTLYFVLGYKFQIMSGLNQGSATMSLKTAQMQKRLFWALTIQTIIPICVSFMPVTLVLYGSAFCIDFPNWINWGSATAISFFPFLDPLAIIMCLPALRQRLGRKIGIRPSQVQVSSNQINTIDG</sequence>
<evidence type="ECO:0000256" key="1">
    <source>
        <dbReference type="SAM" id="Phobius"/>
    </source>
</evidence>
<name>A0A0M9JJ79_CAEEL</name>
<feature type="transmembrane region" description="Helical" evidence="1">
    <location>
        <begin position="282"/>
        <end position="308"/>
    </location>
</feature>
<keyword evidence="1" id="KW-0472">Membrane</keyword>
<accession>A0A0M9JJ79</accession>
<feature type="transmembrane region" description="Helical" evidence="1">
    <location>
        <begin position="127"/>
        <end position="149"/>
    </location>
</feature>
<feature type="transmembrane region" description="Helical" evidence="1">
    <location>
        <begin position="42"/>
        <end position="68"/>
    </location>
</feature>
<dbReference type="CTD" id="191938"/>